<name>A0A9N8KRI9_CHRIL</name>
<feature type="region of interest" description="Disordered" evidence="1">
    <location>
        <begin position="56"/>
        <end position="98"/>
    </location>
</feature>
<dbReference type="Proteomes" id="UP001154114">
    <property type="component" value="Chromosome 8"/>
</dbReference>
<keyword evidence="3" id="KW-1185">Reference proteome</keyword>
<evidence type="ECO:0000313" key="3">
    <source>
        <dbReference type="Proteomes" id="UP001154114"/>
    </source>
</evidence>
<dbReference type="EMBL" id="LR824011">
    <property type="protein sequence ID" value="CAD0198073.1"/>
    <property type="molecule type" value="Genomic_DNA"/>
</dbReference>
<proteinExistence type="predicted"/>
<dbReference type="AlphaFoldDB" id="A0A9N8KRI9"/>
<gene>
    <name evidence="2" type="ORF">CINC_LOCUS12351</name>
</gene>
<feature type="region of interest" description="Disordered" evidence="1">
    <location>
        <begin position="114"/>
        <end position="148"/>
    </location>
</feature>
<accession>A0A9N8KRI9</accession>
<reference evidence="2" key="1">
    <citation type="submission" date="2021-12" db="EMBL/GenBank/DDBJ databases">
        <authorList>
            <person name="King R."/>
        </authorList>
    </citation>
    <scope>NUCLEOTIDE SEQUENCE</scope>
</reference>
<protein>
    <submittedName>
        <fullName evidence="2">Uncharacterized protein</fullName>
    </submittedName>
</protein>
<feature type="compositionally biased region" description="Low complexity" evidence="1">
    <location>
        <begin position="75"/>
        <end position="89"/>
    </location>
</feature>
<sequence length="168" mass="17304">MCPEDGALSGEAVGRDCGHGLLRGEQASRSVRTPPLSSVVPELPSNCGSWNAVLGRARRRPRAPRGRRRRRAGRAHAAGRAGRPAAVRRYQPGGGPGRGAAVLGERGLGQHAIPGRGVGQADDAGERGGRAAGGAGRARGGGAVGRRGHCGALRLRQGPLRRAEVHYT</sequence>
<evidence type="ECO:0000256" key="1">
    <source>
        <dbReference type="SAM" id="MobiDB-lite"/>
    </source>
</evidence>
<evidence type="ECO:0000313" key="2">
    <source>
        <dbReference type="EMBL" id="CAD0198073.1"/>
    </source>
</evidence>
<organism evidence="2 3">
    <name type="scientific">Chrysodeixis includens</name>
    <name type="common">Soybean looper</name>
    <name type="synonym">Pseudoplusia includens</name>
    <dbReference type="NCBI Taxonomy" id="689277"/>
    <lineage>
        <taxon>Eukaryota</taxon>
        <taxon>Metazoa</taxon>
        <taxon>Ecdysozoa</taxon>
        <taxon>Arthropoda</taxon>
        <taxon>Hexapoda</taxon>
        <taxon>Insecta</taxon>
        <taxon>Pterygota</taxon>
        <taxon>Neoptera</taxon>
        <taxon>Endopterygota</taxon>
        <taxon>Lepidoptera</taxon>
        <taxon>Glossata</taxon>
        <taxon>Ditrysia</taxon>
        <taxon>Noctuoidea</taxon>
        <taxon>Noctuidae</taxon>
        <taxon>Plusiinae</taxon>
        <taxon>Chrysodeixis</taxon>
    </lineage>
</organism>
<feature type="compositionally biased region" description="Basic residues" evidence="1">
    <location>
        <begin position="56"/>
        <end position="74"/>
    </location>
</feature>
<feature type="compositionally biased region" description="Gly residues" evidence="1">
    <location>
        <begin position="130"/>
        <end position="145"/>
    </location>
</feature>